<dbReference type="GO" id="GO:0000978">
    <property type="term" value="F:RNA polymerase II cis-regulatory region sequence-specific DNA binding"/>
    <property type="evidence" value="ECO:0007669"/>
    <property type="project" value="TreeGrafter"/>
</dbReference>
<comment type="caution">
    <text evidence="6">The sequence shown here is derived from an EMBL/GenBank/DDBJ whole genome shotgun (WGS) entry which is preliminary data.</text>
</comment>
<dbReference type="GO" id="GO:0000981">
    <property type="term" value="F:DNA-binding transcription factor activity, RNA polymerase II-specific"/>
    <property type="evidence" value="ECO:0007669"/>
    <property type="project" value="TreeGrafter"/>
</dbReference>
<reference evidence="6" key="1">
    <citation type="submission" date="2023-11" db="EMBL/GenBank/DDBJ databases">
        <authorList>
            <person name="De Vega J J."/>
            <person name="De Vega J J."/>
        </authorList>
    </citation>
    <scope>NUCLEOTIDE SEQUENCE</scope>
</reference>
<dbReference type="GO" id="GO:0005634">
    <property type="term" value="C:nucleus"/>
    <property type="evidence" value="ECO:0007669"/>
    <property type="project" value="UniProtKB-UniRule"/>
</dbReference>
<dbReference type="InterPro" id="IPR051356">
    <property type="entry name" value="SOX/SOX-like_TF"/>
</dbReference>
<feature type="domain" description="HMG box" evidence="5">
    <location>
        <begin position="93"/>
        <end position="162"/>
    </location>
</feature>
<protein>
    <recommendedName>
        <fullName evidence="5">HMG box domain-containing protein</fullName>
    </recommendedName>
</protein>
<dbReference type="PROSITE" id="PS50118">
    <property type="entry name" value="HMG_BOX_2"/>
    <property type="match status" value="1"/>
</dbReference>
<evidence type="ECO:0000256" key="4">
    <source>
        <dbReference type="SAM" id="MobiDB-lite"/>
    </source>
</evidence>
<dbReference type="EMBL" id="CAVNYO010000138">
    <property type="protein sequence ID" value="CAK5268751.1"/>
    <property type="molecule type" value="Genomic_DNA"/>
</dbReference>
<evidence type="ECO:0000256" key="3">
    <source>
        <dbReference type="PROSITE-ProRule" id="PRU00267"/>
    </source>
</evidence>
<keyword evidence="1 3" id="KW-0238">DNA-binding</keyword>
<accession>A0AAD2JYD8</accession>
<dbReference type="PANTHER" id="PTHR45789:SF2">
    <property type="entry name" value="FI18025P1"/>
    <property type="match status" value="1"/>
</dbReference>
<organism evidence="6 7">
    <name type="scientific">Mycena citricolor</name>
    <dbReference type="NCBI Taxonomy" id="2018698"/>
    <lineage>
        <taxon>Eukaryota</taxon>
        <taxon>Fungi</taxon>
        <taxon>Dikarya</taxon>
        <taxon>Basidiomycota</taxon>
        <taxon>Agaricomycotina</taxon>
        <taxon>Agaricomycetes</taxon>
        <taxon>Agaricomycetidae</taxon>
        <taxon>Agaricales</taxon>
        <taxon>Marasmiineae</taxon>
        <taxon>Mycenaceae</taxon>
        <taxon>Mycena</taxon>
    </lineage>
</organism>
<dbReference type="SMART" id="SM00398">
    <property type="entry name" value="HMG"/>
    <property type="match status" value="1"/>
</dbReference>
<proteinExistence type="predicted"/>
<evidence type="ECO:0000313" key="7">
    <source>
        <dbReference type="Proteomes" id="UP001295794"/>
    </source>
</evidence>
<dbReference type="CDD" id="cd01389">
    <property type="entry name" value="HMG-box_ROX1-like"/>
    <property type="match status" value="1"/>
</dbReference>
<evidence type="ECO:0000256" key="1">
    <source>
        <dbReference type="ARBA" id="ARBA00023125"/>
    </source>
</evidence>
<dbReference type="Pfam" id="PF00505">
    <property type="entry name" value="HMG_box"/>
    <property type="match status" value="1"/>
</dbReference>
<feature type="region of interest" description="Disordered" evidence="4">
    <location>
        <begin position="267"/>
        <end position="296"/>
    </location>
</feature>
<dbReference type="PANTHER" id="PTHR45789">
    <property type="entry name" value="FI18025P1"/>
    <property type="match status" value="1"/>
</dbReference>
<name>A0AAD2JYD8_9AGAR</name>
<feature type="region of interest" description="Disordered" evidence="4">
    <location>
        <begin position="161"/>
        <end position="189"/>
    </location>
</feature>
<keyword evidence="7" id="KW-1185">Reference proteome</keyword>
<dbReference type="AlphaFoldDB" id="A0AAD2JYD8"/>
<dbReference type="InterPro" id="IPR009071">
    <property type="entry name" value="HMG_box_dom"/>
</dbReference>
<evidence type="ECO:0000256" key="2">
    <source>
        <dbReference type="ARBA" id="ARBA00023242"/>
    </source>
</evidence>
<keyword evidence="2 3" id="KW-0539">Nucleus</keyword>
<evidence type="ECO:0000313" key="6">
    <source>
        <dbReference type="EMBL" id="CAK5268751.1"/>
    </source>
</evidence>
<dbReference type="InterPro" id="IPR036910">
    <property type="entry name" value="HMG_box_dom_sf"/>
</dbReference>
<sequence>MPAERSRYSRRSQADGDGIVWTLPVEPVGESGIGFTPNLTEDAFTDVPPLVDIPDLPSPIETTFILSDDIVCRQTSQPRQRNMHARKKSDNHVPRPPNAFILFRSSFIKSQRVSTEVETNHSTLSKIIGMTWKNMSDEEREIWRQKAMDAVAEHKRNFPSYAFRPKQSKAVRGQKGDGGGSPSKGKRKVREFHQDAARCEKIAELLVEGKKGAELDQAIKEYDKHHVPTFQTRFEVPITARSYRRSSSVPAPHSDDALPFLAPQPAVVHHPRRRSSSVGAVPRATDLKGSLAPPAVSATSDSTFHIAVESKMEPLNLDFSSFSFSNVSQPDPSFRYDPLSMPVSPSSNADSPGFNHNVCLEPTSPGVGSLDVSAYIAHEWQMHGNSSHSFGGYQAPEYPSYTFPSPNYLPTAASDYLTTSISDPAFCAGFKNLAFDNPLYLEAIPGLAQLEADLHAFGAQYNLTL</sequence>
<dbReference type="Proteomes" id="UP001295794">
    <property type="component" value="Unassembled WGS sequence"/>
</dbReference>
<feature type="DNA-binding region" description="HMG box" evidence="3">
    <location>
        <begin position="93"/>
        <end position="162"/>
    </location>
</feature>
<gene>
    <name evidence="6" type="ORF">MYCIT1_LOCUS12034</name>
</gene>
<dbReference type="SUPFAM" id="SSF47095">
    <property type="entry name" value="HMG-box"/>
    <property type="match status" value="1"/>
</dbReference>
<dbReference type="Gene3D" id="1.10.30.10">
    <property type="entry name" value="High mobility group box domain"/>
    <property type="match status" value="1"/>
</dbReference>
<feature type="region of interest" description="Disordered" evidence="4">
    <location>
        <begin position="75"/>
        <end position="95"/>
    </location>
</feature>
<evidence type="ECO:0000259" key="5">
    <source>
        <dbReference type="PROSITE" id="PS50118"/>
    </source>
</evidence>